<dbReference type="EMBL" id="CAEX01007799">
    <property type="protein sequence ID" value="CCD21508.1"/>
    <property type="molecule type" value="Genomic_DNA"/>
</dbReference>
<sequence>MRLRRPKRIAPHRAEAPQGLVAMEAAPCPFQRQHPHTHFLQWQSPLFLLGGRSGNPKASQNAAPIKKWPWRLTFARGPCGRTRQFDHARRALRMRAVNFAELFKTAAQCPGHRAVPRGSPGGPACFPSCVGALGPKSCSTAAAAACAGAPRFIEYAATPSGQKVFFKACAPSAASRSQATVFATTFLTMAASAPAIATQRAALRVFASNVFGRAPKSTTRALRLLGCSTKFSFCSSAISSQRLAVTHASRTATRPLSETIALQTRCGSHRIIGRVRLVGFSAAAPRRPEGSI</sequence>
<reference evidence="1 2" key="1">
    <citation type="journal article" date="2012" name="Proc. Natl. Acad. Sci. U.S.A.">
        <title>Antigenic diversity is generated by distinct evolutionary mechanisms in African trypanosome species.</title>
        <authorList>
            <person name="Jackson A.P."/>
            <person name="Berry A."/>
            <person name="Aslett M."/>
            <person name="Allison H.C."/>
            <person name="Burton P."/>
            <person name="Vavrova-Anderson J."/>
            <person name="Brown R."/>
            <person name="Browne H."/>
            <person name="Corton N."/>
            <person name="Hauser H."/>
            <person name="Gamble J."/>
            <person name="Gilderthorp R."/>
            <person name="Marcello L."/>
            <person name="McQuillan J."/>
            <person name="Otto T.D."/>
            <person name="Quail M.A."/>
            <person name="Sanders M.J."/>
            <person name="van Tonder A."/>
            <person name="Ginger M.L."/>
            <person name="Field M.C."/>
            <person name="Barry J.D."/>
            <person name="Hertz-Fowler C."/>
            <person name="Berriman M."/>
        </authorList>
    </citation>
    <scope>NUCLEOTIDE SEQUENCE</scope>
    <source>
        <strain evidence="1 2">Y486</strain>
    </source>
</reference>
<evidence type="ECO:0000313" key="2">
    <source>
        <dbReference type="Proteomes" id="UP000009027"/>
    </source>
</evidence>
<proteinExistence type="predicted"/>
<dbReference type="Proteomes" id="UP000009027">
    <property type="component" value="Unassembled WGS sequence"/>
</dbReference>
<accession>F9WVA2</accession>
<dbReference type="AlphaFoldDB" id="F9WVA2"/>
<name>F9WVA2_TRYVY</name>
<organism evidence="1 2">
    <name type="scientific">Trypanosoma vivax (strain Y486)</name>
    <dbReference type="NCBI Taxonomy" id="1055687"/>
    <lineage>
        <taxon>Eukaryota</taxon>
        <taxon>Discoba</taxon>
        <taxon>Euglenozoa</taxon>
        <taxon>Kinetoplastea</taxon>
        <taxon>Metakinetoplastina</taxon>
        <taxon>Trypanosomatida</taxon>
        <taxon>Trypanosomatidae</taxon>
        <taxon>Trypanosoma</taxon>
        <taxon>Duttonella</taxon>
    </lineage>
</organism>
<protein>
    <submittedName>
        <fullName evidence="1">Uncharacterized protein</fullName>
    </submittedName>
</protein>
<gene>
    <name evidence="1" type="ORF">TvY486_0044210</name>
</gene>
<dbReference type="VEuPathDB" id="TriTrypDB:TvY486_0044210"/>
<keyword evidence="2" id="KW-1185">Reference proteome</keyword>
<evidence type="ECO:0000313" key="1">
    <source>
        <dbReference type="EMBL" id="CCD21508.1"/>
    </source>
</evidence>